<dbReference type="InterPro" id="IPR039902">
    <property type="entry name" value="CCDC148/CCDC112"/>
</dbReference>
<feature type="region of interest" description="Disordered" evidence="2">
    <location>
        <begin position="1"/>
        <end position="49"/>
    </location>
</feature>
<accession>A0ABR4N9Z5</accession>
<dbReference type="PANTHER" id="PTHR21549:SF0">
    <property type="entry name" value="COILED-COIL DOMAIN-CONTAINING PROTEIN 112"/>
    <property type="match status" value="1"/>
</dbReference>
<dbReference type="PANTHER" id="PTHR21549">
    <property type="entry name" value="MUTATED IN BLADDER CANCER 1"/>
    <property type="match status" value="1"/>
</dbReference>
<feature type="compositionally biased region" description="Basic and acidic residues" evidence="2">
    <location>
        <begin position="33"/>
        <end position="47"/>
    </location>
</feature>
<comment type="caution">
    <text evidence="3">The sequence shown here is derived from an EMBL/GenBank/DDBJ whole genome shotgun (WGS) entry which is preliminary data.</text>
</comment>
<organism evidence="3 4">
    <name type="scientific">Polyrhizophydium stewartii</name>
    <dbReference type="NCBI Taxonomy" id="2732419"/>
    <lineage>
        <taxon>Eukaryota</taxon>
        <taxon>Fungi</taxon>
        <taxon>Fungi incertae sedis</taxon>
        <taxon>Chytridiomycota</taxon>
        <taxon>Chytridiomycota incertae sedis</taxon>
        <taxon>Chytridiomycetes</taxon>
        <taxon>Rhizophydiales</taxon>
        <taxon>Rhizophydiales incertae sedis</taxon>
        <taxon>Polyrhizophydium</taxon>
    </lineage>
</organism>
<protein>
    <submittedName>
        <fullName evidence="3">Uncharacterized protein</fullName>
    </submittedName>
</protein>
<evidence type="ECO:0000313" key="4">
    <source>
        <dbReference type="Proteomes" id="UP001527925"/>
    </source>
</evidence>
<keyword evidence="1" id="KW-0175">Coiled coil</keyword>
<feature type="region of interest" description="Disordered" evidence="2">
    <location>
        <begin position="64"/>
        <end position="89"/>
    </location>
</feature>
<gene>
    <name evidence="3" type="ORF">HK105_204116</name>
</gene>
<feature type="compositionally biased region" description="Low complexity" evidence="2">
    <location>
        <begin position="1"/>
        <end position="14"/>
    </location>
</feature>
<sequence>MSASSASGTPASSGRNESADDGTATELDVGGGRGRDAQPDLGSHLEFDSIGSDADDVALGEILDDGDADNITRVGGSDIHADEPSSRSPAALIEVPVDPQPPAILRRAVPAMDAARTREGAAESGGRQLDKDALRAKKDAANTWAKLRAKCALHERELASMQSKASLREMLAEAADAEPSIDWDAVLKAEHIDILKRLMESIESSVIVFKSQNRASFEELLAQERSLALEIKAAEERIQSWDAAPTEVAPPISSSQAANLPHEALEHPVRVDMQQPGLLPQVVEFQNYLARHGGHSGGWDDLSHAAFVKYRTKYGACDGRFVQACLDRIPGATEQGIASHEGWFCGYVARLSAKKRAIDAWRQRKKDAAHRIGAMIERDIHESAKQTHKDSGKALERREQQKEALRRWQEEKERRQHELEWEAELKARREREEVQRRRERQIKNKRIVSVYIQQRQEEKEQSKHWEEMAAAIKASYPADWKENYERLLKRDQDLVEKRRLAIKRKKAEKQAHRAKLDAVKPLVLAERDPDRVMRPTAGVQNRVAAMCEPDVPRFIASKFAVHLMPRRSVPSWRVGV</sequence>
<keyword evidence="4" id="KW-1185">Reference proteome</keyword>
<dbReference type="Proteomes" id="UP001527925">
    <property type="component" value="Unassembled WGS sequence"/>
</dbReference>
<proteinExistence type="predicted"/>
<evidence type="ECO:0000256" key="2">
    <source>
        <dbReference type="SAM" id="MobiDB-lite"/>
    </source>
</evidence>
<dbReference type="EMBL" id="JADGIZ020000017">
    <property type="protein sequence ID" value="KAL2916360.1"/>
    <property type="molecule type" value="Genomic_DNA"/>
</dbReference>
<feature type="region of interest" description="Disordered" evidence="2">
    <location>
        <begin position="380"/>
        <end position="402"/>
    </location>
</feature>
<evidence type="ECO:0000313" key="3">
    <source>
        <dbReference type="EMBL" id="KAL2916360.1"/>
    </source>
</evidence>
<evidence type="ECO:0000256" key="1">
    <source>
        <dbReference type="ARBA" id="ARBA00023054"/>
    </source>
</evidence>
<name>A0ABR4N9Z5_9FUNG</name>
<reference evidence="3 4" key="1">
    <citation type="submission" date="2023-09" db="EMBL/GenBank/DDBJ databases">
        <title>Pangenome analysis of Batrachochytrium dendrobatidis and related Chytrids.</title>
        <authorList>
            <person name="Yacoub M.N."/>
            <person name="Stajich J.E."/>
            <person name="James T.Y."/>
        </authorList>
    </citation>
    <scope>NUCLEOTIDE SEQUENCE [LARGE SCALE GENOMIC DNA]</scope>
    <source>
        <strain evidence="3 4">JEL0888</strain>
    </source>
</reference>